<comment type="caution">
    <text evidence="15">The sequence shown here is derived from an EMBL/GenBank/DDBJ whole genome shotgun (WGS) entry which is preliminary data.</text>
</comment>
<evidence type="ECO:0000256" key="5">
    <source>
        <dbReference type="ARBA" id="ARBA00022840"/>
    </source>
</evidence>
<evidence type="ECO:0000256" key="10">
    <source>
        <dbReference type="RuleBase" id="RU363035"/>
    </source>
</evidence>
<evidence type="ECO:0000259" key="11">
    <source>
        <dbReference type="Pfam" id="PF00133"/>
    </source>
</evidence>
<comment type="subcellular location">
    <subcellularLocation>
        <location evidence="9">Cytoplasm</location>
    </subcellularLocation>
</comment>
<feature type="domain" description="Methionyl/Leucyl tRNA synthetase" evidence="13">
    <location>
        <begin position="38"/>
        <end position="172"/>
    </location>
</feature>
<dbReference type="InterPro" id="IPR013155">
    <property type="entry name" value="M/V/L/I-tRNA-synth_anticd-bd"/>
</dbReference>
<dbReference type="Gene3D" id="2.20.28.290">
    <property type="match status" value="1"/>
</dbReference>
<accession>A0ABQ6B6L3</accession>
<dbReference type="Gene3D" id="3.40.50.620">
    <property type="entry name" value="HUPs"/>
    <property type="match status" value="2"/>
</dbReference>
<dbReference type="Pfam" id="PF08264">
    <property type="entry name" value="Anticodon_1"/>
    <property type="match status" value="1"/>
</dbReference>
<feature type="short sequence motif" description="'KMSKS' region" evidence="9">
    <location>
        <begin position="630"/>
        <end position="634"/>
    </location>
</feature>
<dbReference type="InterPro" id="IPR002302">
    <property type="entry name" value="Leu-tRNA-ligase"/>
</dbReference>
<keyword evidence="6 9" id="KW-0648">Protein biosynthesis</keyword>
<dbReference type="Pfam" id="PF13603">
    <property type="entry name" value="tRNA-synt_1_2"/>
    <property type="match status" value="1"/>
</dbReference>
<proteinExistence type="inferred from homology"/>
<feature type="binding site" evidence="9">
    <location>
        <position position="633"/>
    </location>
    <ligand>
        <name>ATP</name>
        <dbReference type="ChEBI" id="CHEBI:30616"/>
    </ligand>
</feature>
<feature type="domain" description="Aminoacyl-tRNA synthetase class Ia" evidence="11">
    <location>
        <begin position="431"/>
        <end position="619"/>
    </location>
</feature>
<feature type="domain" description="Leucyl-tRNA synthetase editing" evidence="14">
    <location>
        <begin position="222"/>
        <end position="413"/>
    </location>
</feature>
<dbReference type="CDD" id="cd07958">
    <property type="entry name" value="Anticodon_Ia_Leu_BEm"/>
    <property type="match status" value="1"/>
</dbReference>
<evidence type="ECO:0000313" key="16">
    <source>
        <dbReference type="Proteomes" id="UP001156905"/>
    </source>
</evidence>
<dbReference type="InterPro" id="IPR015413">
    <property type="entry name" value="Methionyl/Leucyl_tRNA_Synth"/>
</dbReference>
<name>A0ABQ6B6L3_9BRAD</name>
<protein>
    <recommendedName>
        <fullName evidence="9">Leucine--tRNA ligase</fullName>
        <ecNumber evidence="9">6.1.1.4</ecNumber>
    </recommendedName>
    <alternativeName>
        <fullName evidence="9">Leucyl-tRNA synthetase</fullName>
        <shortName evidence="9">LeuRS</shortName>
    </alternativeName>
</protein>
<dbReference type="PROSITE" id="PS00178">
    <property type="entry name" value="AA_TRNA_LIGASE_I"/>
    <property type="match status" value="1"/>
</dbReference>
<keyword evidence="16" id="KW-1185">Reference proteome</keyword>
<dbReference type="InterPro" id="IPR009080">
    <property type="entry name" value="tRNAsynth_Ia_anticodon-bd"/>
</dbReference>
<organism evidence="15 16">
    <name type="scientific">Bradyrhizobium iriomotense</name>
    <dbReference type="NCBI Taxonomy" id="441950"/>
    <lineage>
        <taxon>Bacteria</taxon>
        <taxon>Pseudomonadati</taxon>
        <taxon>Pseudomonadota</taxon>
        <taxon>Alphaproteobacteria</taxon>
        <taxon>Hyphomicrobiales</taxon>
        <taxon>Nitrobacteraceae</taxon>
        <taxon>Bradyrhizobium</taxon>
    </lineage>
</organism>
<comment type="catalytic activity">
    <reaction evidence="8 9">
        <text>tRNA(Leu) + L-leucine + ATP = L-leucyl-tRNA(Leu) + AMP + diphosphate</text>
        <dbReference type="Rhea" id="RHEA:11688"/>
        <dbReference type="Rhea" id="RHEA-COMP:9613"/>
        <dbReference type="Rhea" id="RHEA-COMP:9622"/>
        <dbReference type="ChEBI" id="CHEBI:30616"/>
        <dbReference type="ChEBI" id="CHEBI:33019"/>
        <dbReference type="ChEBI" id="CHEBI:57427"/>
        <dbReference type="ChEBI" id="CHEBI:78442"/>
        <dbReference type="ChEBI" id="CHEBI:78494"/>
        <dbReference type="ChEBI" id="CHEBI:456215"/>
        <dbReference type="EC" id="6.1.1.4"/>
    </reaction>
</comment>
<dbReference type="Gene3D" id="3.10.20.590">
    <property type="match status" value="1"/>
</dbReference>
<evidence type="ECO:0000313" key="15">
    <source>
        <dbReference type="EMBL" id="GLR89418.1"/>
    </source>
</evidence>
<dbReference type="Pfam" id="PF09334">
    <property type="entry name" value="tRNA-synt_1g"/>
    <property type="match status" value="1"/>
</dbReference>
<keyword evidence="5 9" id="KW-0067">ATP-binding</keyword>
<evidence type="ECO:0000256" key="1">
    <source>
        <dbReference type="ARBA" id="ARBA00005594"/>
    </source>
</evidence>
<keyword evidence="2 9" id="KW-0963">Cytoplasm</keyword>
<dbReference type="PANTHER" id="PTHR43740:SF2">
    <property type="entry name" value="LEUCINE--TRNA LIGASE, MITOCHONDRIAL"/>
    <property type="match status" value="1"/>
</dbReference>
<dbReference type="CDD" id="cd00812">
    <property type="entry name" value="LeuRS_core"/>
    <property type="match status" value="1"/>
</dbReference>
<keyword evidence="4 9" id="KW-0547">Nucleotide-binding</keyword>
<evidence type="ECO:0000256" key="4">
    <source>
        <dbReference type="ARBA" id="ARBA00022741"/>
    </source>
</evidence>
<feature type="short sequence motif" description="'HIGH' region" evidence="9">
    <location>
        <begin position="43"/>
        <end position="53"/>
    </location>
</feature>
<evidence type="ECO:0000256" key="6">
    <source>
        <dbReference type="ARBA" id="ARBA00022917"/>
    </source>
</evidence>
<dbReference type="SUPFAM" id="SSF47323">
    <property type="entry name" value="Anticodon-binding domain of a subclass of class I aminoacyl-tRNA synthetases"/>
    <property type="match status" value="1"/>
</dbReference>
<dbReference type="InterPro" id="IPR014729">
    <property type="entry name" value="Rossmann-like_a/b/a_fold"/>
</dbReference>
<dbReference type="InterPro" id="IPR025709">
    <property type="entry name" value="Leu_tRNA-synth_edit"/>
</dbReference>
<reference evidence="16" key="1">
    <citation type="journal article" date="2019" name="Int. J. Syst. Evol. Microbiol.">
        <title>The Global Catalogue of Microorganisms (GCM) 10K type strain sequencing project: providing services to taxonomists for standard genome sequencing and annotation.</title>
        <authorList>
            <consortium name="The Broad Institute Genomics Platform"/>
            <consortium name="The Broad Institute Genome Sequencing Center for Infectious Disease"/>
            <person name="Wu L."/>
            <person name="Ma J."/>
        </authorList>
    </citation>
    <scope>NUCLEOTIDE SEQUENCE [LARGE SCALE GENOMIC DNA]</scope>
    <source>
        <strain evidence="16">NBRC 102520</strain>
    </source>
</reference>
<dbReference type="EC" id="6.1.1.4" evidence="9"/>
<dbReference type="HAMAP" id="MF_00049_B">
    <property type="entry name" value="Leu_tRNA_synth_B"/>
    <property type="match status" value="1"/>
</dbReference>
<evidence type="ECO:0000256" key="3">
    <source>
        <dbReference type="ARBA" id="ARBA00022598"/>
    </source>
</evidence>
<gene>
    <name evidence="9 15" type="primary">leuS</name>
    <name evidence="15" type="ORF">GCM10007857_61310</name>
</gene>
<dbReference type="Pfam" id="PF00133">
    <property type="entry name" value="tRNA-synt_1"/>
    <property type="match status" value="2"/>
</dbReference>
<dbReference type="InterPro" id="IPR002300">
    <property type="entry name" value="aa-tRNA-synth_Ia"/>
</dbReference>
<sequence length="878" mass="98357">MTSERYNARDSEPRWQAAWDEKAIFVSKNDDSRPKYYVLEMFPYPSGRIHIGHVRNYTLGDVLARFMRAKGFNVLHPMGWDAFGLPAENAAIERKVAPKAWTYDNIAAMKKQLRSIGLSLDWSREIATCDPSYYKHQQKMFLDFLREGLAEREKRKVNWDPVDMTVLANEQVIDGRGWRSGAVVEQREMNQWVFKITKYSQELLSALDTLDRWPDKVRLMQRNWIGRSEGLLIRFVLDAATTPAGESELKIFTTRPDTLFGAKFMAISADHPLAVAAAAKNPKLAEFIAEIKKIGTAQEIIDTAEKQGFDTGIRAVHPFDPSWKLPVYVANFVLMEYGTGAIFGCPAHDQRDLDFVNKYNLGNTPVVCPEGQDPKSFVITDTAYDGDGRMINSRFLDGMTIEAAKEEIAKRLENEMRGNAPVGERQVNFRLRDWGISRQRYWGCPIPVIHCPKCDVVPVPDSDLPVKLPDDATFDKPGNALDHHPTWKHVTCPKCGGKAQRETDTMDTFVDSSWYFARFTDPWNENAPTTPEVANRMLPVDQYIGGVEHAILHLLYSRFFTRAMKATGHIALDEPFAGMFTQGMVVHETYQKADGTYVQPAEVKIEVGGNDRRATLLATGEAITIGPIEKMSKSKKNTVDPDDIIETYGADVARWFMLSDSPPDRDVIWSDERVQGASRFVQRLWRLVNESAEASKGAPAARPASFGADALALRKAAHGALDKVTTGIERLHFNVCLAHIREFANSLSEVLQRPGQPAADLAPDLGWAIREAGTILVQLFSPMMPHLAEECWRVLGQRGFVSEANWPQIERDLLVEDTVTLVVQVNGRKRGEVTVATAAQNPEIEAAVLALDAVKLALDGKPVRKVIIVPKRIVNVVG</sequence>
<keyword evidence="7 9" id="KW-0030">Aminoacyl-tRNA synthetase</keyword>
<evidence type="ECO:0000256" key="8">
    <source>
        <dbReference type="ARBA" id="ARBA00047469"/>
    </source>
</evidence>
<dbReference type="GO" id="GO:0016874">
    <property type="term" value="F:ligase activity"/>
    <property type="evidence" value="ECO:0007669"/>
    <property type="project" value="UniProtKB-KW"/>
</dbReference>
<dbReference type="Gene3D" id="1.10.730.10">
    <property type="entry name" value="Isoleucyl-tRNA Synthetase, Domain 1"/>
    <property type="match status" value="2"/>
</dbReference>
<comment type="similarity">
    <text evidence="1 9 10">Belongs to the class-I aminoacyl-tRNA synthetase family.</text>
</comment>
<evidence type="ECO:0000259" key="14">
    <source>
        <dbReference type="Pfam" id="PF13603"/>
    </source>
</evidence>
<evidence type="ECO:0000256" key="7">
    <source>
        <dbReference type="ARBA" id="ARBA00023146"/>
    </source>
</evidence>
<keyword evidence="3 9" id="KW-0436">Ligase</keyword>
<dbReference type="NCBIfam" id="TIGR00396">
    <property type="entry name" value="leuS_bact"/>
    <property type="match status" value="1"/>
</dbReference>
<dbReference type="InterPro" id="IPR009008">
    <property type="entry name" value="Val/Leu/Ile-tRNA-synth_edit"/>
</dbReference>
<dbReference type="SUPFAM" id="SSF52374">
    <property type="entry name" value="Nucleotidylyl transferase"/>
    <property type="match status" value="1"/>
</dbReference>
<dbReference type="PRINTS" id="PR00985">
    <property type="entry name" value="TRNASYNTHLEU"/>
</dbReference>
<dbReference type="SUPFAM" id="SSF50677">
    <property type="entry name" value="ValRS/IleRS/LeuRS editing domain"/>
    <property type="match status" value="1"/>
</dbReference>
<dbReference type="PANTHER" id="PTHR43740">
    <property type="entry name" value="LEUCYL-TRNA SYNTHETASE"/>
    <property type="match status" value="1"/>
</dbReference>
<dbReference type="RefSeq" id="WP_284271617.1">
    <property type="nucleotide sequence ID" value="NZ_BSOW01000025.1"/>
</dbReference>
<feature type="domain" description="Aminoacyl-tRNA synthetase class Ia" evidence="11">
    <location>
        <begin position="629"/>
        <end position="669"/>
    </location>
</feature>
<feature type="domain" description="Methionyl/Valyl/Leucyl/Isoleucyl-tRNA synthetase anticodon-binding" evidence="12">
    <location>
        <begin position="715"/>
        <end position="840"/>
    </location>
</feature>
<dbReference type="Proteomes" id="UP001156905">
    <property type="component" value="Unassembled WGS sequence"/>
</dbReference>
<evidence type="ECO:0000259" key="12">
    <source>
        <dbReference type="Pfam" id="PF08264"/>
    </source>
</evidence>
<dbReference type="InterPro" id="IPR001412">
    <property type="entry name" value="aa-tRNA-synth_I_CS"/>
</dbReference>
<evidence type="ECO:0000256" key="2">
    <source>
        <dbReference type="ARBA" id="ARBA00022490"/>
    </source>
</evidence>
<evidence type="ECO:0000256" key="9">
    <source>
        <dbReference type="HAMAP-Rule" id="MF_00049"/>
    </source>
</evidence>
<dbReference type="EMBL" id="BSOW01000025">
    <property type="protein sequence ID" value="GLR89418.1"/>
    <property type="molecule type" value="Genomic_DNA"/>
</dbReference>
<evidence type="ECO:0000259" key="13">
    <source>
        <dbReference type="Pfam" id="PF09334"/>
    </source>
</evidence>